<name>A0A142W3K1_9SPHN</name>
<reference evidence="1 2" key="2">
    <citation type="journal article" date="2016" name="Genome Announc.">
        <title>Complete Genome Sequence of Sphingopyxis terrae Strain 203-1 (NBRC 111660), a Polyethylene Glycol Degrader.</title>
        <authorList>
            <person name="Ohtsubo Y."/>
            <person name="Nonoyama S."/>
            <person name="Nagata Y."/>
            <person name="Numata M."/>
            <person name="Tsuchikane K."/>
            <person name="Hosoyama A."/>
            <person name="Yamazoe A."/>
            <person name="Tsuda M."/>
            <person name="Fujita N."/>
            <person name="Kawai F."/>
        </authorList>
    </citation>
    <scope>NUCLEOTIDE SEQUENCE [LARGE SCALE GENOMIC DNA]</scope>
    <source>
        <strain evidence="1 2">203-1</strain>
    </source>
</reference>
<reference evidence="2" key="1">
    <citation type="submission" date="2015-11" db="EMBL/GenBank/DDBJ databases">
        <title>Complete genome sequence of a polyethylene glycol-degrading strain Sphingopyxis terrae strain 203-1 (NBRC 15098).</title>
        <authorList>
            <person name="Yoshiyuki O."/>
            <person name="Shouta N."/>
            <person name="Nagata Y."/>
            <person name="Numata M."/>
            <person name="Tsuchikane K."/>
            <person name="Hosoyama A."/>
            <person name="Yamazoe A."/>
            <person name="Tsuda M."/>
            <person name="Fujita N."/>
            <person name="Kawai F."/>
        </authorList>
    </citation>
    <scope>NUCLEOTIDE SEQUENCE [LARGE SCALE GENOMIC DNA]</scope>
    <source>
        <strain evidence="2">203-1</strain>
    </source>
</reference>
<dbReference type="KEGG" id="ster:AOA14_18545"/>
<dbReference type="SUPFAM" id="SSF48371">
    <property type="entry name" value="ARM repeat"/>
    <property type="match status" value="1"/>
</dbReference>
<protein>
    <recommendedName>
        <fullName evidence="3">HEAT repeat domain-containing protein</fullName>
    </recommendedName>
</protein>
<dbReference type="InterPro" id="IPR016024">
    <property type="entry name" value="ARM-type_fold"/>
</dbReference>
<sequence>MADSVVTQLTLDLIQLVRGAERIQFIGKAAELGVPDRLRRQLRSFSRRRRMIAVQGLALFDDDLSREALLDTLGDRDDEIRLAAALALGRGDNRPGLDELVARLGLRDHRSSLLTVTLFRHYANEAPDEVQALVLDTDLPLSVRLAAIEAQAVSGDYRLVPAIVELGLRAPDDSEELPRYLHALGRIGHPAARDAVLAGLASNSMPARVAAAGAAGRIALLESADQLAGLLDAPEWWVRFRSAEALLQLGDTGIVRLREAAASGGELAREAAAAMLAERGLAP</sequence>
<evidence type="ECO:0000313" key="1">
    <source>
        <dbReference type="EMBL" id="AMU96601.1"/>
    </source>
</evidence>
<dbReference type="AlphaFoldDB" id="A0A142W3K1"/>
<dbReference type="Gene3D" id="1.25.10.10">
    <property type="entry name" value="Leucine-rich Repeat Variant"/>
    <property type="match status" value="2"/>
</dbReference>
<accession>A0A142W3K1</accession>
<evidence type="ECO:0000313" key="2">
    <source>
        <dbReference type="Proteomes" id="UP000076234"/>
    </source>
</evidence>
<evidence type="ECO:0008006" key="3">
    <source>
        <dbReference type="Google" id="ProtNLM"/>
    </source>
</evidence>
<organism evidence="1 2">
    <name type="scientific">Sphingopyxis terrae subsp. terrae NBRC 15098</name>
    <dbReference type="NCBI Taxonomy" id="1219058"/>
    <lineage>
        <taxon>Bacteria</taxon>
        <taxon>Pseudomonadati</taxon>
        <taxon>Pseudomonadota</taxon>
        <taxon>Alphaproteobacteria</taxon>
        <taxon>Sphingomonadales</taxon>
        <taxon>Sphingomonadaceae</taxon>
        <taxon>Sphingopyxis</taxon>
    </lineage>
</organism>
<proteinExistence type="predicted"/>
<gene>
    <name evidence="1" type="ORF">AOA14_18545</name>
</gene>
<dbReference type="Proteomes" id="UP000076234">
    <property type="component" value="Chromosome"/>
</dbReference>
<dbReference type="InterPro" id="IPR011989">
    <property type="entry name" value="ARM-like"/>
</dbReference>
<dbReference type="EMBL" id="CP013342">
    <property type="protein sequence ID" value="AMU96601.1"/>
    <property type="molecule type" value="Genomic_DNA"/>
</dbReference>
<dbReference type="Pfam" id="PF13646">
    <property type="entry name" value="HEAT_2"/>
    <property type="match status" value="1"/>
</dbReference>
<dbReference type="STRING" id="1219058.AOA14_18545"/>